<name>A0A084B7L2_STACB</name>
<accession>A0A084B7L2</accession>
<evidence type="ECO:0000313" key="1">
    <source>
        <dbReference type="EMBL" id="KEY73541.1"/>
    </source>
</evidence>
<dbReference type="GO" id="GO:0046475">
    <property type="term" value="P:glycerophospholipid catabolic process"/>
    <property type="evidence" value="ECO:0007669"/>
    <property type="project" value="TreeGrafter"/>
</dbReference>
<proteinExistence type="predicted"/>
<dbReference type="PANTHER" id="PTHR22958">
    <property type="entry name" value="GLYCEROPHOSPHORYL DIESTER PHOSPHODIESTERASE"/>
    <property type="match status" value="1"/>
</dbReference>
<keyword evidence="2" id="KW-1185">Reference proteome</keyword>
<dbReference type="GO" id="GO:0047389">
    <property type="term" value="F:glycerophosphocholine phosphodiesterase activity"/>
    <property type="evidence" value="ECO:0007669"/>
    <property type="project" value="TreeGrafter"/>
</dbReference>
<dbReference type="HOGENOM" id="CLU_1272996_0_0_1"/>
<sequence>MAISDSQSRFHYSKYNSSALKSTHRRRQSTGTTANNAEVEKLIHQMKHTLNYPAYKPNLRTSNFHEAFIKLEELFHILSEDVVLDMEIKYPMFFKADDFEMDTYALELNCLVKTILGCFQALWTKTPDRARCLANSEPSAISDSAVNLHPSPTFSPKVCMLLTVKQQIYLVLFLNDSSVWPIGDPRTVSTQSAVHFARQFGLRVLRWLPSHSCWLRA</sequence>
<reference evidence="1 2" key="1">
    <citation type="journal article" date="2014" name="BMC Genomics">
        <title>Comparative genome sequencing reveals chemotype-specific gene clusters in the toxigenic black mold Stachybotrys.</title>
        <authorList>
            <person name="Semeiks J."/>
            <person name="Borek D."/>
            <person name="Otwinowski Z."/>
            <person name="Grishin N.V."/>
        </authorList>
    </citation>
    <scope>NUCLEOTIDE SEQUENCE [LARGE SCALE GENOMIC DNA]</scope>
    <source>
        <strain evidence="2">CBS 109288 / IBT 7711</strain>
    </source>
</reference>
<dbReference type="AlphaFoldDB" id="A0A084B7L2"/>
<dbReference type="Proteomes" id="UP000028045">
    <property type="component" value="Unassembled WGS sequence"/>
</dbReference>
<dbReference type="EMBL" id="KL647833">
    <property type="protein sequence ID" value="KEY73541.1"/>
    <property type="molecule type" value="Genomic_DNA"/>
</dbReference>
<gene>
    <name evidence="1" type="ORF">S7711_03701</name>
</gene>
<protein>
    <submittedName>
        <fullName evidence="1">Uncharacterized protein</fullName>
    </submittedName>
</protein>
<dbReference type="InterPro" id="IPR051578">
    <property type="entry name" value="GDPD"/>
</dbReference>
<organism evidence="1 2">
    <name type="scientific">Stachybotrys chartarum (strain CBS 109288 / IBT 7711)</name>
    <name type="common">Toxic black mold</name>
    <name type="synonym">Stilbospora chartarum</name>
    <dbReference type="NCBI Taxonomy" id="1280523"/>
    <lineage>
        <taxon>Eukaryota</taxon>
        <taxon>Fungi</taxon>
        <taxon>Dikarya</taxon>
        <taxon>Ascomycota</taxon>
        <taxon>Pezizomycotina</taxon>
        <taxon>Sordariomycetes</taxon>
        <taxon>Hypocreomycetidae</taxon>
        <taxon>Hypocreales</taxon>
        <taxon>Stachybotryaceae</taxon>
        <taxon>Stachybotrys</taxon>
    </lineage>
</organism>
<dbReference type="PANTHER" id="PTHR22958:SF1">
    <property type="entry name" value="GLYCEROPHOSPHOCHOLINE PHOSPHODIESTERASE GPCPD1"/>
    <property type="match status" value="1"/>
</dbReference>
<evidence type="ECO:0000313" key="2">
    <source>
        <dbReference type="Proteomes" id="UP000028045"/>
    </source>
</evidence>